<comment type="caution">
    <text evidence="12">Lacks conserved residue(s) required for the propagation of feature annotation.</text>
</comment>
<dbReference type="GO" id="GO:0051301">
    <property type="term" value="P:cell division"/>
    <property type="evidence" value="ECO:0007669"/>
    <property type="project" value="UniProtKB-KW"/>
</dbReference>
<keyword evidence="5 12" id="KW-0808">Transferase</keyword>
<dbReference type="OrthoDB" id="9803760at2"/>
<dbReference type="UniPathway" id="UPA00219"/>
<feature type="active site" description="Proton donor" evidence="12">
    <location>
        <position position="117"/>
    </location>
</feature>
<feature type="modified residue" description="2-(S-cysteinyl)pyruvic acid O-phosphothioketal" evidence="12">
    <location>
        <position position="117"/>
    </location>
</feature>
<keyword evidence="7 12" id="KW-0573">Peptidoglycan synthesis</keyword>
<dbReference type="Proteomes" id="UP000184476">
    <property type="component" value="Unassembled WGS sequence"/>
</dbReference>
<keyword evidence="6 12" id="KW-0133">Cell shape</keyword>
<keyword evidence="12" id="KW-0670">Pyruvate</keyword>
<dbReference type="Gene3D" id="3.65.10.10">
    <property type="entry name" value="Enolpyruvate transferase domain"/>
    <property type="match status" value="2"/>
</dbReference>
<protein>
    <recommendedName>
        <fullName evidence="12">UDP-N-acetylglucosamine 1-carboxyvinyltransferase</fullName>
        <ecNumber evidence="12">2.5.1.7</ecNumber>
    </recommendedName>
    <alternativeName>
        <fullName evidence="12">Enoylpyruvate transferase</fullName>
    </alternativeName>
    <alternativeName>
        <fullName evidence="12">UDP-N-acetylglucosamine enolpyruvyl transferase</fullName>
        <shortName evidence="12">EPT</shortName>
    </alternativeName>
</protein>
<reference evidence="14" key="1">
    <citation type="submission" date="2016-11" db="EMBL/GenBank/DDBJ databases">
        <authorList>
            <person name="Jaros S."/>
            <person name="Januszkiewicz K."/>
            <person name="Wedrychowicz H."/>
        </authorList>
    </citation>
    <scope>NUCLEOTIDE SEQUENCE [LARGE SCALE GENOMIC DNA]</scope>
    <source>
        <strain evidence="14">DSM 44666</strain>
    </source>
</reference>
<dbReference type="Pfam" id="PF00275">
    <property type="entry name" value="EPSP_synthase"/>
    <property type="match status" value="1"/>
</dbReference>
<comment type="similarity">
    <text evidence="10 12">Belongs to the EPSP synthase family. MurA subfamily.</text>
</comment>
<dbReference type="GO" id="GO:0019277">
    <property type="term" value="P:UDP-N-acetylgalactosamine biosynthetic process"/>
    <property type="evidence" value="ECO:0007669"/>
    <property type="project" value="InterPro"/>
</dbReference>
<evidence type="ECO:0000256" key="11">
    <source>
        <dbReference type="ARBA" id="ARBA00047527"/>
    </source>
</evidence>
<keyword evidence="9 12" id="KW-0961">Cell wall biogenesis/degradation</keyword>
<evidence type="ECO:0000256" key="10">
    <source>
        <dbReference type="ARBA" id="ARBA00038367"/>
    </source>
</evidence>
<feature type="domain" description="Enolpyruvate transferase" evidence="13">
    <location>
        <begin position="6"/>
        <end position="407"/>
    </location>
</feature>
<feature type="binding site" evidence="12">
    <location>
        <position position="328"/>
    </location>
    <ligand>
        <name>UDP-N-acetyl-alpha-D-glucosamine</name>
        <dbReference type="ChEBI" id="CHEBI:57705"/>
    </ligand>
</feature>
<evidence type="ECO:0000256" key="8">
    <source>
        <dbReference type="ARBA" id="ARBA00023306"/>
    </source>
</evidence>
<keyword evidence="3 12" id="KW-0963">Cytoplasm</keyword>
<evidence type="ECO:0000313" key="15">
    <source>
        <dbReference type="Proteomes" id="UP000184476"/>
    </source>
</evidence>
<dbReference type="CDD" id="cd01555">
    <property type="entry name" value="UdpNAET"/>
    <property type="match status" value="1"/>
</dbReference>
<dbReference type="STRING" id="112248.SAMN05444392_105161"/>
<dbReference type="InterPro" id="IPR036968">
    <property type="entry name" value="Enolpyruvate_Tfrase_sf"/>
</dbReference>
<name>A0A1M4XSI5_9BACL</name>
<evidence type="ECO:0000256" key="1">
    <source>
        <dbReference type="ARBA" id="ARBA00004496"/>
    </source>
</evidence>
<dbReference type="GO" id="GO:0008360">
    <property type="term" value="P:regulation of cell shape"/>
    <property type="evidence" value="ECO:0007669"/>
    <property type="project" value="UniProtKB-KW"/>
</dbReference>
<dbReference type="HAMAP" id="MF_00111">
    <property type="entry name" value="MurA"/>
    <property type="match status" value="1"/>
</dbReference>
<dbReference type="InterPro" id="IPR050068">
    <property type="entry name" value="MurA_subfamily"/>
</dbReference>
<evidence type="ECO:0000256" key="5">
    <source>
        <dbReference type="ARBA" id="ARBA00022679"/>
    </source>
</evidence>
<comment type="function">
    <text evidence="12">Cell wall formation. Adds enolpyruvyl to UDP-N-acetylglucosamine.</text>
</comment>
<dbReference type="NCBIfam" id="NF006873">
    <property type="entry name" value="PRK09369.1"/>
    <property type="match status" value="1"/>
</dbReference>
<dbReference type="PANTHER" id="PTHR43783">
    <property type="entry name" value="UDP-N-ACETYLGLUCOSAMINE 1-CARBOXYVINYLTRANSFERASE"/>
    <property type="match status" value="1"/>
</dbReference>
<comment type="catalytic activity">
    <reaction evidence="11 12">
        <text>phosphoenolpyruvate + UDP-N-acetyl-alpha-D-glucosamine = UDP-N-acetyl-3-O-(1-carboxyvinyl)-alpha-D-glucosamine + phosphate</text>
        <dbReference type="Rhea" id="RHEA:18681"/>
        <dbReference type="ChEBI" id="CHEBI:43474"/>
        <dbReference type="ChEBI" id="CHEBI:57705"/>
        <dbReference type="ChEBI" id="CHEBI:58702"/>
        <dbReference type="ChEBI" id="CHEBI:68483"/>
        <dbReference type="EC" id="2.5.1.7"/>
    </reaction>
</comment>
<dbReference type="SUPFAM" id="SSF55205">
    <property type="entry name" value="EPT/RTPC-like"/>
    <property type="match status" value="1"/>
</dbReference>
<evidence type="ECO:0000259" key="13">
    <source>
        <dbReference type="Pfam" id="PF00275"/>
    </source>
</evidence>
<dbReference type="GO" id="GO:0005737">
    <property type="term" value="C:cytoplasm"/>
    <property type="evidence" value="ECO:0007669"/>
    <property type="project" value="UniProtKB-SubCell"/>
</dbReference>
<dbReference type="InterPro" id="IPR013792">
    <property type="entry name" value="RNA3'P_cycl/enolpyr_Trfase_a/b"/>
</dbReference>
<keyword evidence="8 12" id="KW-0131">Cell cycle</keyword>
<evidence type="ECO:0000313" key="14">
    <source>
        <dbReference type="EMBL" id="SHE96534.1"/>
    </source>
</evidence>
<dbReference type="GO" id="GO:0071555">
    <property type="term" value="P:cell wall organization"/>
    <property type="evidence" value="ECO:0007669"/>
    <property type="project" value="UniProtKB-KW"/>
</dbReference>
<keyword evidence="15" id="KW-1185">Reference proteome</keyword>
<dbReference type="GO" id="GO:0008760">
    <property type="term" value="F:UDP-N-acetylglucosamine 1-carboxyvinyltransferase activity"/>
    <property type="evidence" value="ECO:0007669"/>
    <property type="project" value="UniProtKB-UniRule"/>
</dbReference>
<feature type="binding site" evidence="12">
    <location>
        <position position="306"/>
    </location>
    <ligand>
        <name>UDP-N-acetyl-alpha-D-glucosamine</name>
        <dbReference type="ChEBI" id="CHEBI:57705"/>
    </ligand>
</feature>
<dbReference type="InterPro" id="IPR001986">
    <property type="entry name" value="Enolpyruvate_Tfrase_dom"/>
</dbReference>
<comment type="pathway">
    <text evidence="2 12">Cell wall biogenesis; peptidoglycan biosynthesis.</text>
</comment>
<comment type="subcellular location">
    <subcellularLocation>
        <location evidence="1 12">Cytoplasm</location>
    </subcellularLocation>
</comment>
<dbReference type="InterPro" id="IPR005750">
    <property type="entry name" value="UDP_GlcNAc_COvinyl_MurA"/>
</dbReference>
<dbReference type="EC" id="2.5.1.7" evidence="12"/>
<feature type="binding site" evidence="12">
    <location>
        <position position="93"/>
    </location>
    <ligand>
        <name>UDP-N-acetyl-alpha-D-glucosamine</name>
        <dbReference type="ChEBI" id="CHEBI:57705"/>
    </ligand>
</feature>
<dbReference type="GO" id="GO:0009252">
    <property type="term" value="P:peptidoglycan biosynthetic process"/>
    <property type="evidence" value="ECO:0007669"/>
    <property type="project" value="UniProtKB-UniRule"/>
</dbReference>
<evidence type="ECO:0000256" key="12">
    <source>
        <dbReference type="HAMAP-Rule" id="MF_00111"/>
    </source>
</evidence>
<dbReference type="PANTHER" id="PTHR43783:SF1">
    <property type="entry name" value="UDP-N-ACETYLGLUCOSAMINE 1-CARBOXYVINYLTRANSFERASE"/>
    <property type="match status" value="1"/>
</dbReference>
<proteinExistence type="inferred from homology"/>
<keyword evidence="4 12" id="KW-0132">Cell division</keyword>
<evidence type="ECO:0000256" key="7">
    <source>
        <dbReference type="ARBA" id="ARBA00022984"/>
    </source>
</evidence>
<dbReference type="AlphaFoldDB" id="A0A1M4XSI5"/>
<evidence type="ECO:0000256" key="9">
    <source>
        <dbReference type="ARBA" id="ARBA00023316"/>
    </source>
</evidence>
<evidence type="ECO:0000256" key="2">
    <source>
        <dbReference type="ARBA" id="ARBA00004752"/>
    </source>
</evidence>
<gene>
    <name evidence="12" type="primary">murA</name>
    <name evidence="14" type="ORF">SAMN05444392_105161</name>
</gene>
<evidence type="ECO:0000256" key="4">
    <source>
        <dbReference type="ARBA" id="ARBA00022618"/>
    </source>
</evidence>
<evidence type="ECO:0000256" key="3">
    <source>
        <dbReference type="ARBA" id="ARBA00022490"/>
    </source>
</evidence>
<accession>A0A1M4XSI5</accession>
<dbReference type="FunFam" id="3.65.10.10:FF:000001">
    <property type="entry name" value="UDP-N-acetylglucosamine 1-carboxyvinyltransferase"/>
    <property type="match status" value="1"/>
</dbReference>
<feature type="binding site" evidence="12">
    <location>
        <begin position="122"/>
        <end position="126"/>
    </location>
    <ligand>
        <name>UDP-N-acetyl-alpha-D-glucosamine</name>
        <dbReference type="ChEBI" id="CHEBI:57705"/>
    </ligand>
</feature>
<feature type="binding site" evidence="12">
    <location>
        <begin position="22"/>
        <end position="23"/>
    </location>
    <ligand>
        <name>phosphoenolpyruvate</name>
        <dbReference type="ChEBI" id="CHEBI:58702"/>
    </ligand>
</feature>
<organism evidence="14 15">
    <name type="scientific">Seinonella peptonophila</name>
    <dbReference type="NCBI Taxonomy" id="112248"/>
    <lineage>
        <taxon>Bacteria</taxon>
        <taxon>Bacillati</taxon>
        <taxon>Bacillota</taxon>
        <taxon>Bacilli</taxon>
        <taxon>Bacillales</taxon>
        <taxon>Thermoactinomycetaceae</taxon>
        <taxon>Seinonella</taxon>
    </lineage>
</organism>
<dbReference type="RefSeq" id="WP_073154770.1">
    <property type="nucleotide sequence ID" value="NZ_FQVL01000005.1"/>
</dbReference>
<sequence>MEKIIVRGGAKLKGRVKVHGAKNAVLPLIAASILASRGEIQIYDVPMLEDVKTITKLLQSLGISVDLSEDRVKINAEKLHSTTAPYELVRKMRASFVVMGPLLARKKHARIPLPGGCNIGSRPIDQHLKGLEALGATFDIQEGHIEGYVHGRLKGARIYLDFPSVGATQNIMMAAVLAEGRTVIENAACEPEIVDLANFLNVLGAKVVGAGTDEIRIEGVDFLRGADYTVIPDRIEAGTYLVAAAISGGDVFVEGAISDHLNPLIAKLREMGVHVVEGENGIRARADEPIKAADVKTLPYPGFPTDMQSQMMALQLAAEGTSVMTETVFENRFMHVEEMKRMGAQIKIDGRTAIIKGGVPLSGAQVKSTDLRAGAALILAGLIASGETEVTELQHVDRGYVDIVGKLRSLGADIERVKIEEEELPIQEHSYA</sequence>
<dbReference type="NCBIfam" id="TIGR01072">
    <property type="entry name" value="murA"/>
    <property type="match status" value="1"/>
</dbReference>
<dbReference type="EMBL" id="FQVL01000005">
    <property type="protein sequence ID" value="SHE96534.1"/>
    <property type="molecule type" value="Genomic_DNA"/>
</dbReference>
<evidence type="ECO:0000256" key="6">
    <source>
        <dbReference type="ARBA" id="ARBA00022960"/>
    </source>
</evidence>